<reference evidence="7 8" key="1">
    <citation type="submission" date="2020-04" db="EMBL/GenBank/DDBJ databases">
        <title>Draft Genome Sequence of Streptomyces morookaense DSM 40503, an 8-azaguanine-producing strain.</title>
        <authorList>
            <person name="Qi J."/>
            <person name="Gao J.-M."/>
        </authorList>
    </citation>
    <scope>NUCLEOTIDE SEQUENCE [LARGE SCALE GENOMIC DNA]</scope>
    <source>
        <strain evidence="7 8">DSM 40503</strain>
    </source>
</reference>
<dbReference type="PANTHER" id="PTHR30055:SF234">
    <property type="entry name" value="HTH-TYPE TRANSCRIPTIONAL REGULATOR BETI"/>
    <property type="match status" value="1"/>
</dbReference>
<dbReference type="AlphaFoldDB" id="A0A7Y7B2Q6"/>
<dbReference type="Gene3D" id="1.10.357.10">
    <property type="entry name" value="Tetracycline Repressor, domain 2"/>
    <property type="match status" value="1"/>
</dbReference>
<accession>A0A7Y7B2Q6</accession>
<dbReference type="Pfam" id="PF00440">
    <property type="entry name" value="TetR_N"/>
    <property type="match status" value="1"/>
</dbReference>
<evidence type="ECO:0000256" key="1">
    <source>
        <dbReference type="ARBA" id="ARBA00023015"/>
    </source>
</evidence>
<feature type="region of interest" description="Disordered" evidence="5">
    <location>
        <begin position="189"/>
        <end position="221"/>
    </location>
</feature>
<keyword evidence="8" id="KW-1185">Reference proteome</keyword>
<gene>
    <name evidence="7" type="ORF">HG542_09765</name>
</gene>
<dbReference type="InterPro" id="IPR009057">
    <property type="entry name" value="Homeodomain-like_sf"/>
</dbReference>
<dbReference type="InterPro" id="IPR049445">
    <property type="entry name" value="TetR_SbtR-like_C"/>
</dbReference>
<evidence type="ECO:0000256" key="4">
    <source>
        <dbReference type="PROSITE-ProRule" id="PRU00335"/>
    </source>
</evidence>
<dbReference type="EMBL" id="JABBXF010000016">
    <property type="protein sequence ID" value="NVK77953.1"/>
    <property type="molecule type" value="Genomic_DNA"/>
</dbReference>
<feature type="DNA-binding region" description="H-T-H motif" evidence="4">
    <location>
        <begin position="37"/>
        <end position="56"/>
    </location>
</feature>
<evidence type="ECO:0000313" key="7">
    <source>
        <dbReference type="EMBL" id="NVK77953.1"/>
    </source>
</evidence>
<evidence type="ECO:0000256" key="3">
    <source>
        <dbReference type="ARBA" id="ARBA00023163"/>
    </source>
</evidence>
<sequence>MTQPNEEPLPRRSDALRNRERILEAALSELTRSPAVPLSTIARKAGVGQGTLYRNFPDRESLILEVYRFEVQQVFEAARHLLDTRPPEQALREWLDRLAQYASAKAGLADAMRECTRAPATPARWGHSPVTAAVELLLEANESAGTIRPGVTPDDFLLAIAGLWHIGTHDDAHERARRLFDLVTAGLRAGAPGPQPTHCPSGSPTGRPTGRPQASAPGKYP</sequence>
<evidence type="ECO:0000256" key="5">
    <source>
        <dbReference type="SAM" id="MobiDB-lite"/>
    </source>
</evidence>
<dbReference type="Pfam" id="PF21597">
    <property type="entry name" value="TetR_C_43"/>
    <property type="match status" value="1"/>
</dbReference>
<dbReference type="InterPro" id="IPR050109">
    <property type="entry name" value="HTH-type_TetR-like_transc_reg"/>
</dbReference>
<dbReference type="GO" id="GO:0003700">
    <property type="term" value="F:DNA-binding transcription factor activity"/>
    <property type="evidence" value="ECO:0007669"/>
    <property type="project" value="TreeGrafter"/>
</dbReference>
<dbReference type="InterPro" id="IPR036271">
    <property type="entry name" value="Tet_transcr_reg_TetR-rel_C_sf"/>
</dbReference>
<keyword evidence="3" id="KW-0804">Transcription</keyword>
<comment type="caution">
    <text evidence="7">The sequence shown here is derived from an EMBL/GenBank/DDBJ whole genome shotgun (WGS) entry which is preliminary data.</text>
</comment>
<evidence type="ECO:0000259" key="6">
    <source>
        <dbReference type="PROSITE" id="PS50977"/>
    </source>
</evidence>
<dbReference type="SUPFAM" id="SSF46689">
    <property type="entry name" value="Homeodomain-like"/>
    <property type="match status" value="1"/>
</dbReference>
<proteinExistence type="predicted"/>
<evidence type="ECO:0000313" key="8">
    <source>
        <dbReference type="Proteomes" id="UP000587462"/>
    </source>
</evidence>
<keyword evidence="2 4" id="KW-0238">DNA-binding</keyword>
<feature type="domain" description="HTH tetR-type" evidence="6">
    <location>
        <begin position="16"/>
        <end position="74"/>
    </location>
</feature>
<name>A0A7Y7B2Q6_STRMO</name>
<evidence type="ECO:0000256" key="2">
    <source>
        <dbReference type="ARBA" id="ARBA00023125"/>
    </source>
</evidence>
<dbReference type="GO" id="GO:0000976">
    <property type="term" value="F:transcription cis-regulatory region binding"/>
    <property type="evidence" value="ECO:0007669"/>
    <property type="project" value="TreeGrafter"/>
</dbReference>
<dbReference type="PANTHER" id="PTHR30055">
    <property type="entry name" value="HTH-TYPE TRANSCRIPTIONAL REGULATOR RUTR"/>
    <property type="match status" value="1"/>
</dbReference>
<dbReference type="SUPFAM" id="SSF48498">
    <property type="entry name" value="Tetracyclin repressor-like, C-terminal domain"/>
    <property type="match status" value="1"/>
</dbReference>
<protein>
    <submittedName>
        <fullName evidence="7">TetR/AcrR family transcriptional regulator</fullName>
    </submittedName>
</protein>
<dbReference type="InterPro" id="IPR001647">
    <property type="entry name" value="HTH_TetR"/>
</dbReference>
<dbReference type="PROSITE" id="PS50977">
    <property type="entry name" value="HTH_TETR_2"/>
    <property type="match status" value="1"/>
</dbReference>
<keyword evidence="1" id="KW-0805">Transcription regulation</keyword>
<dbReference type="Proteomes" id="UP000587462">
    <property type="component" value="Unassembled WGS sequence"/>
</dbReference>
<organism evidence="7 8">
    <name type="scientific">Streptomyces morookaense</name>
    <name type="common">Streptoverticillium morookaense</name>
    <dbReference type="NCBI Taxonomy" id="1970"/>
    <lineage>
        <taxon>Bacteria</taxon>
        <taxon>Bacillati</taxon>
        <taxon>Actinomycetota</taxon>
        <taxon>Actinomycetes</taxon>
        <taxon>Kitasatosporales</taxon>
        <taxon>Streptomycetaceae</taxon>
        <taxon>Streptomyces</taxon>
    </lineage>
</organism>